<dbReference type="Gene3D" id="3.10.100.10">
    <property type="entry name" value="Mannose-Binding Protein A, subunit A"/>
    <property type="match status" value="1"/>
</dbReference>
<dbReference type="InterPro" id="IPR016187">
    <property type="entry name" value="CTDL_fold"/>
</dbReference>
<accession>A0A1D2MUT3</accession>
<dbReference type="AlphaFoldDB" id="A0A1D2MUT3"/>
<dbReference type="EMBL" id="LJIJ01000538">
    <property type="protein sequence ID" value="ODM96465.1"/>
    <property type="molecule type" value="Genomic_DNA"/>
</dbReference>
<keyword evidence="2" id="KW-1185">Reference proteome</keyword>
<sequence length="400" mass="46996">MKSYAQATTDKPRNDKQLYEQFLQFQNYLLSQNIMTDSDSTNMGCKWRDKLHRINDTRFFIYDTIGRKDIEANFTTARAFCEALNEKGLPTGKWRLARIEHLTTFRMITRKMEEVAKGASQHNNEVWIDAFFNYDTNTFQDSDGNILKFNSVLLYRHYKPMGIGAHEKHDDKVYNITKDKPNFQQCLTLSLPWPNEAEKGNYKGMTFGHQASFEERACEATQKFKPICENLQPECRYSEDLRNFNYFPIEGYAQKSYVDDGVWVFANRRFLVNLTPRNKTESEKFCESIKTKLYTPRTDDTCLIAYLKLWNIHLTHLHFWTTIKAKYTGLGTKDKAKEKDYQSRMSYENGTDFTLHRRNKVAADKLTLSDTARVDWIEQNATLMKIFDNLCVTANWAYDS</sequence>
<organism evidence="1 2">
    <name type="scientific">Orchesella cincta</name>
    <name type="common">Springtail</name>
    <name type="synonym">Podura cincta</name>
    <dbReference type="NCBI Taxonomy" id="48709"/>
    <lineage>
        <taxon>Eukaryota</taxon>
        <taxon>Metazoa</taxon>
        <taxon>Ecdysozoa</taxon>
        <taxon>Arthropoda</taxon>
        <taxon>Hexapoda</taxon>
        <taxon>Collembola</taxon>
        <taxon>Entomobryomorpha</taxon>
        <taxon>Entomobryoidea</taxon>
        <taxon>Orchesellidae</taxon>
        <taxon>Orchesellinae</taxon>
        <taxon>Orchesella</taxon>
    </lineage>
</organism>
<evidence type="ECO:0000313" key="2">
    <source>
        <dbReference type="Proteomes" id="UP000094527"/>
    </source>
</evidence>
<gene>
    <name evidence="1" type="ORF">Ocin01_10216</name>
</gene>
<reference evidence="1 2" key="1">
    <citation type="journal article" date="2016" name="Genome Biol. Evol.">
        <title>Gene Family Evolution Reflects Adaptation to Soil Environmental Stressors in the Genome of the Collembolan Orchesella cincta.</title>
        <authorList>
            <person name="Faddeeva-Vakhrusheva A."/>
            <person name="Derks M.F."/>
            <person name="Anvar S.Y."/>
            <person name="Agamennone V."/>
            <person name="Suring W."/>
            <person name="Smit S."/>
            <person name="van Straalen N.M."/>
            <person name="Roelofs D."/>
        </authorList>
    </citation>
    <scope>NUCLEOTIDE SEQUENCE [LARGE SCALE GENOMIC DNA]</scope>
    <source>
        <tissue evidence="1">Mixed pool</tissue>
    </source>
</reference>
<comment type="caution">
    <text evidence="1">The sequence shown here is derived from an EMBL/GenBank/DDBJ whole genome shotgun (WGS) entry which is preliminary data.</text>
</comment>
<proteinExistence type="predicted"/>
<name>A0A1D2MUT3_ORCCI</name>
<dbReference type="SUPFAM" id="SSF56436">
    <property type="entry name" value="C-type lectin-like"/>
    <property type="match status" value="1"/>
</dbReference>
<protein>
    <submittedName>
        <fullName evidence="1">Uncharacterized protein</fullName>
    </submittedName>
</protein>
<dbReference type="Proteomes" id="UP000094527">
    <property type="component" value="Unassembled WGS sequence"/>
</dbReference>
<evidence type="ECO:0000313" key="1">
    <source>
        <dbReference type="EMBL" id="ODM96465.1"/>
    </source>
</evidence>
<dbReference type="InterPro" id="IPR016186">
    <property type="entry name" value="C-type_lectin-like/link_sf"/>
</dbReference>